<dbReference type="SUPFAM" id="SSF47005">
    <property type="entry name" value="Peripheral subunit-binding domain of 2-oxo acid dehydrogenase complex"/>
    <property type="match status" value="1"/>
</dbReference>
<accession>A0A7R7TGE4</accession>
<evidence type="ECO:0000313" key="5">
    <source>
        <dbReference type="Proteomes" id="UP000596099"/>
    </source>
</evidence>
<gene>
    <name evidence="4" type="ORF">TthHB5018_20110</name>
</gene>
<dbReference type="EMBL" id="AP024270">
    <property type="protein sequence ID" value="BCP67077.1"/>
    <property type="molecule type" value="Genomic_DNA"/>
</dbReference>
<dbReference type="GO" id="GO:0016746">
    <property type="term" value="F:acyltransferase activity"/>
    <property type="evidence" value="ECO:0007669"/>
    <property type="project" value="InterPro"/>
</dbReference>
<name>A0A7R7TGE4_THETH</name>
<protein>
    <recommendedName>
        <fullName evidence="3">Peripheral subunit-binding (PSBD) domain-containing protein</fullName>
    </recommendedName>
</protein>
<feature type="domain" description="Peripheral subunit-binding (PSBD)" evidence="3">
    <location>
        <begin position="5"/>
        <end position="42"/>
    </location>
</feature>
<evidence type="ECO:0000256" key="1">
    <source>
        <dbReference type="ARBA" id="ARBA00007317"/>
    </source>
</evidence>
<proteinExistence type="inferred from homology"/>
<evidence type="ECO:0000259" key="3">
    <source>
        <dbReference type="PROSITE" id="PS51826"/>
    </source>
</evidence>
<reference evidence="5" key="1">
    <citation type="submission" date="2021-01" db="EMBL/GenBank/DDBJ databases">
        <title>Complete Genome Sequence of Thermus thermophilus Strain HB5018, Isolated from Mine Onsen Hot Spring.</title>
        <authorList>
            <person name="Miyazaki K."/>
            <person name="Moriya T."/>
            <person name="Nemoto N."/>
            <person name="Oshima T."/>
            <person name="Yura K."/>
            <person name="Bessho Y."/>
        </authorList>
    </citation>
    <scope>NUCLEOTIDE SEQUENCE [LARGE SCALE GENOMIC DNA]</scope>
    <source>
        <strain evidence="5">HB5018</strain>
    </source>
</reference>
<comment type="similarity">
    <text evidence="1">Belongs to the 2-oxoacid dehydrogenase family.</text>
</comment>
<dbReference type="Gene3D" id="4.10.320.10">
    <property type="entry name" value="E3-binding domain"/>
    <property type="match status" value="1"/>
</dbReference>
<feature type="compositionally biased region" description="Pro residues" evidence="2">
    <location>
        <begin position="53"/>
        <end position="62"/>
    </location>
</feature>
<dbReference type="InterPro" id="IPR004167">
    <property type="entry name" value="PSBD"/>
</dbReference>
<dbReference type="PROSITE" id="PS51826">
    <property type="entry name" value="PSBD"/>
    <property type="match status" value="1"/>
</dbReference>
<dbReference type="InterPro" id="IPR036625">
    <property type="entry name" value="E3-bd_dom_sf"/>
</dbReference>
<sequence length="340" mass="37247">MEEPKITPLARRLAEENGIDWRRLQGTGPDGTIVERDILAYLAKVMAGEVDLPPQPEAPPPPPKEEELKRAQEVLGREGVDLAEVIPQEPEPTPPPLTLEEEELDFPEVELDLSLEEEEVLLAEEPEAVPLEAWEEEKPPVEAPQEPQEEAWEEDLLLAEELSPAPEEAPPAAEPLPPWPQAQAEEGIAAAPVAPPPAPLTLLRVHRRRVALEALEEAVALFHRVHGVPKTPLPFLLRAAERALAELEIPLRPLVGQVEGEEVRGLKPSPSFLALFREAGGEEGEGLLCFHGEEEVHTGRPSLFLSPEGLLAASGLEAPLARKLLERVALYLENPLLLLA</sequence>
<feature type="compositionally biased region" description="Basic and acidic residues" evidence="2">
    <location>
        <begin position="63"/>
        <end position="80"/>
    </location>
</feature>
<organism evidence="4 5">
    <name type="scientific">Thermus thermophilus</name>
    <dbReference type="NCBI Taxonomy" id="274"/>
    <lineage>
        <taxon>Bacteria</taxon>
        <taxon>Thermotogati</taxon>
        <taxon>Deinococcota</taxon>
        <taxon>Deinococci</taxon>
        <taxon>Thermales</taxon>
        <taxon>Thermaceae</taxon>
        <taxon>Thermus</taxon>
    </lineage>
</organism>
<dbReference type="AlphaFoldDB" id="A0A7R7TGE4"/>
<feature type="region of interest" description="Disordered" evidence="2">
    <location>
        <begin position="50"/>
        <end position="102"/>
    </location>
</feature>
<dbReference type="RefSeq" id="WP_201350989.1">
    <property type="nucleotide sequence ID" value="NZ_AP024270.1"/>
</dbReference>
<dbReference type="Pfam" id="PF02817">
    <property type="entry name" value="E3_binding"/>
    <property type="match status" value="1"/>
</dbReference>
<dbReference type="Proteomes" id="UP000596099">
    <property type="component" value="Chromosome"/>
</dbReference>
<evidence type="ECO:0000256" key="2">
    <source>
        <dbReference type="SAM" id="MobiDB-lite"/>
    </source>
</evidence>
<evidence type="ECO:0000313" key="4">
    <source>
        <dbReference type="EMBL" id="BCP67077.1"/>
    </source>
</evidence>